<dbReference type="EMBL" id="CM023479">
    <property type="protein sequence ID" value="KAH7973422.1"/>
    <property type="molecule type" value="Genomic_DNA"/>
</dbReference>
<reference evidence="1" key="1">
    <citation type="submission" date="2020-05" db="EMBL/GenBank/DDBJ databases">
        <title>Large-scale comparative analyses of tick genomes elucidate their genetic diversity and vector capacities.</title>
        <authorList>
            <person name="Jia N."/>
            <person name="Wang J."/>
            <person name="Shi W."/>
            <person name="Du L."/>
            <person name="Sun Y."/>
            <person name="Zhan W."/>
            <person name="Jiang J."/>
            <person name="Wang Q."/>
            <person name="Zhang B."/>
            <person name="Ji P."/>
            <person name="Sakyi L.B."/>
            <person name="Cui X."/>
            <person name="Yuan T."/>
            <person name="Jiang B."/>
            <person name="Yang W."/>
            <person name="Lam T.T.-Y."/>
            <person name="Chang Q."/>
            <person name="Ding S."/>
            <person name="Wang X."/>
            <person name="Zhu J."/>
            <person name="Ruan X."/>
            <person name="Zhao L."/>
            <person name="Wei J."/>
            <person name="Que T."/>
            <person name="Du C."/>
            <person name="Cheng J."/>
            <person name="Dai P."/>
            <person name="Han X."/>
            <person name="Huang E."/>
            <person name="Gao Y."/>
            <person name="Liu J."/>
            <person name="Shao H."/>
            <person name="Ye R."/>
            <person name="Li L."/>
            <person name="Wei W."/>
            <person name="Wang X."/>
            <person name="Wang C."/>
            <person name="Yang T."/>
            <person name="Huo Q."/>
            <person name="Li W."/>
            <person name="Guo W."/>
            <person name="Chen H."/>
            <person name="Zhou L."/>
            <person name="Ni X."/>
            <person name="Tian J."/>
            <person name="Zhou Y."/>
            <person name="Sheng Y."/>
            <person name="Liu T."/>
            <person name="Pan Y."/>
            <person name="Xia L."/>
            <person name="Li J."/>
            <person name="Zhao F."/>
            <person name="Cao W."/>
        </authorList>
    </citation>
    <scope>NUCLEOTIDE SEQUENCE</scope>
    <source>
        <strain evidence="1">Dsil-2018</strain>
    </source>
</reference>
<gene>
    <name evidence="1" type="ORF">HPB49_000897</name>
</gene>
<organism evidence="1 2">
    <name type="scientific">Dermacentor silvarum</name>
    <name type="common">Tick</name>
    <dbReference type="NCBI Taxonomy" id="543639"/>
    <lineage>
        <taxon>Eukaryota</taxon>
        <taxon>Metazoa</taxon>
        <taxon>Ecdysozoa</taxon>
        <taxon>Arthropoda</taxon>
        <taxon>Chelicerata</taxon>
        <taxon>Arachnida</taxon>
        <taxon>Acari</taxon>
        <taxon>Parasitiformes</taxon>
        <taxon>Ixodida</taxon>
        <taxon>Ixodoidea</taxon>
        <taxon>Ixodidae</taxon>
        <taxon>Rhipicephalinae</taxon>
        <taxon>Dermacentor</taxon>
    </lineage>
</organism>
<evidence type="ECO:0000313" key="2">
    <source>
        <dbReference type="Proteomes" id="UP000821865"/>
    </source>
</evidence>
<proteinExistence type="predicted"/>
<protein>
    <submittedName>
        <fullName evidence="1">Uncharacterized protein</fullName>
    </submittedName>
</protein>
<evidence type="ECO:0000313" key="1">
    <source>
        <dbReference type="EMBL" id="KAH7973422.1"/>
    </source>
</evidence>
<accession>A0ACB8DLL7</accession>
<sequence length="383" mass="42562">MKPTGCQYRMTGFGDFLEWRTLRFAEPLPKIRVCALCGVVASVLKLLPCTHVLCESCEGQAVDRDRVCPIEGASFDGEDVQTMPFPRRDLGERRVFCFNNTGDGEGCDFSGKLEEMEQHFVVDCFHGRVQCSKCAGEVARKDVFEHYVGCAGGDDWSGLSSDGRVSFNAEDVMRLASALRDIQDGLKKASLNDPTGDAKIAALRHRANSLANFLDFLDPQSEGEQGDRTSQRYSWCDSETGTATICKFVGVASMRKADDPTLRLGQPHTLEGYSFNLACKFERSWGKLSGVFLLFALCAGDKDDIVEWPFAKRVTLSIAHAKKEGSDIRVPVNICPEKDAECLKRPQADVEPRWIQSEKVSWKQVEKNGLVHDDCLFVTVAFE</sequence>
<comment type="caution">
    <text evidence="1">The sequence shown here is derived from an EMBL/GenBank/DDBJ whole genome shotgun (WGS) entry which is preliminary data.</text>
</comment>
<dbReference type="Proteomes" id="UP000821865">
    <property type="component" value="Chromosome 10"/>
</dbReference>
<name>A0ACB8DLL7_DERSI</name>
<keyword evidence="2" id="KW-1185">Reference proteome</keyword>